<organism evidence="2 3">
    <name type="scientific">Vibrio mimicus</name>
    <dbReference type="NCBI Taxonomy" id="674"/>
    <lineage>
        <taxon>Bacteria</taxon>
        <taxon>Pseudomonadati</taxon>
        <taxon>Pseudomonadota</taxon>
        <taxon>Gammaproteobacteria</taxon>
        <taxon>Vibrionales</taxon>
        <taxon>Vibrionaceae</taxon>
        <taxon>Vibrio</taxon>
    </lineage>
</organism>
<feature type="transmembrane region" description="Helical" evidence="1">
    <location>
        <begin position="149"/>
        <end position="173"/>
    </location>
</feature>
<feature type="transmembrane region" description="Helical" evidence="1">
    <location>
        <begin position="47"/>
        <end position="68"/>
    </location>
</feature>
<evidence type="ECO:0000313" key="3">
    <source>
        <dbReference type="Proteomes" id="UP000053748"/>
    </source>
</evidence>
<feature type="transmembrane region" description="Helical" evidence="1">
    <location>
        <begin position="307"/>
        <end position="327"/>
    </location>
</feature>
<sequence length="381" mass="43799">MISRALIGVAFFLYIFDPWFFGVGRGVVISGILAIGLLVFQRKKVNIEFRVMLILIFFTISSLLPSIYNGTGEAGIFFMYIKMIIYFIISSLVASTLGKKEIIYGYLVNGVYLQLVVIVFCLFSVPYVIDFAYSVHTADIKFHDSEQAYRLFFITSSAFFQFSLFWGVLFNLFMAIYNREKNAKILVAIFAITFCGIMSGRSFMVFAAISVLFYGLRIKYIPYYAIALLVMSYILLKFQDNIYVEHAMEPILNFINNGELETTSSDSLMEKHLFWPNDKQLLIGDGIYYNSDGSYYGHTDSGFIRQALYGGLFYVISCISVFSYIVYKVSFKWFIRNQAWTFFLSTSIITFLGNIKADVYMYPALLLNLFFLMLGVKKNEE</sequence>
<protein>
    <recommendedName>
        <fullName evidence="4">Polysaccharide polymerase</fullName>
    </recommendedName>
</protein>
<evidence type="ECO:0008006" key="4">
    <source>
        <dbReference type="Google" id="ProtNLM"/>
    </source>
</evidence>
<dbReference type="RefSeq" id="WP_000625521.1">
    <property type="nucleotide sequence ID" value="NZ_CAWMSS010000001.1"/>
</dbReference>
<feature type="transmembrane region" description="Helical" evidence="1">
    <location>
        <begin position="74"/>
        <end position="94"/>
    </location>
</feature>
<keyword evidence="1" id="KW-1133">Transmembrane helix</keyword>
<dbReference type="EMBL" id="LOSJ02000002">
    <property type="protein sequence ID" value="PNM57180.1"/>
    <property type="molecule type" value="Genomic_DNA"/>
</dbReference>
<feature type="transmembrane region" description="Helical" evidence="1">
    <location>
        <begin position="359"/>
        <end position="376"/>
    </location>
</feature>
<dbReference type="AlphaFoldDB" id="A0A2J9V090"/>
<comment type="caution">
    <text evidence="2">The sequence shown here is derived from an EMBL/GenBank/DDBJ whole genome shotgun (WGS) entry which is preliminary data.</text>
</comment>
<name>A0A2J9V090_VIBMI</name>
<gene>
    <name evidence="2" type="ORF">AL544_014440</name>
</gene>
<dbReference type="OrthoDB" id="5688157at2"/>
<dbReference type="Proteomes" id="UP000053748">
    <property type="component" value="Unassembled WGS sequence"/>
</dbReference>
<keyword evidence="3" id="KW-1185">Reference proteome</keyword>
<keyword evidence="1" id="KW-0812">Transmembrane</keyword>
<feature type="transmembrane region" description="Helical" evidence="1">
    <location>
        <begin position="185"/>
        <end position="214"/>
    </location>
</feature>
<reference evidence="2" key="1">
    <citation type="submission" date="2017-12" db="EMBL/GenBank/DDBJ databases">
        <title>FDA dAtabase for Regulatory Grade micrObial Sequences (FDA-ARGOS): Supporting development and validation of Infectious Disease Dx tests.</title>
        <authorList>
            <person name="Hoffmann M."/>
            <person name="Allard M."/>
            <person name="Evans P."/>
            <person name="Brown E."/>
            <person name="Tallon L.J."/>
            <person name="Sadzewicz L."/>
            <person name="Sengamalay N."/>
            <person name="Ott S."/>
            <person name="Godinez A."/>
            <person name="Nagaraj S."/>
            <person name="Vavikolanu K."/>
            <person name="Aluvathingal J."/>
            <person name="Nadendla S."/>
            <person name="Hobson J."/>
            <person name="Sichtig H."/>
        </authorList>
    </citation>
    <scope>NUCLEOTIDE SEQUENCE [LARGE SCALE GENOMIC DNA]</scope>
    <source>
        <strain evidence="2">FDAARGOS_113</strain>
    </source>
</reference>
<keyword evidence="1" id="KW-0472">Membrane</keyword>
<feature type="transmembrane region" description="Helical" evidence="1">
    <location>
        <begin position="106"/>
        <end position="129"/>
    </location>
</feature>
<proteinExistence type="predicted"/>
<accession>A0A2J9V090</accession>
<evidence type="ECO:0000256" key="1">
    <source>
        <dbReference type="SAM" id="Phobius"/>
    </source>
</evidence>
<feature type="transmembrane region" description="Helical" evidence="1">
    <location>
        <begin position="19"/>
        <end position="40"/>
    </location>
</feature>
<evidence type="ECO:0000313" key="2">
    <source>
        <dbReference type="EMBL" id="PNM57180.1"/>
    </source>
</evidence>
<feature type="transmembrane region" description="Helical" evidence="1">
    <location>
        <begin position="220"/>
        <end position="238"/>
    </location>
</feature>